<comment type="caution">
    <text evidence="2">The sequence shown here is derived from an EMBL/GenBank/DDBJ whole genome shotgun (WGS) entry which is preliminary data.</text>
</comment>
<feature type="region of interest" description="Disordered" evidence="1">
    <location>
        <begin position="105"/>
        <end position="139"/>
    </location>
</feature>
<gene>
    <name evidence="2" type="ORF">SKAU_G00175480</name>
</gene>
<keyword evidence="3" id="KW-1185">Reference proteome</keyword>
<dbReference type="Proteomes" id="UP001152622">
    <property type="component" value="Chromosome 5"/>
</dbReference>
<proteinExistence type="predicted"/>
<organism evidence="2 3">
    <name type="scientific">Synaphobranchus kaupii</name>
    <name type="common">Kaup's arrowtooth eel</name>
    <dbReference type="NCBI Taxonomy" id="118154"/>
    <lineage>
        <taxon>Eukaryota</taxon>
        <taxon>Metazoa</taxon>
        <taxon>Chordata</taxon>
        <taxon>Craniata</taxon>
        <taxon>Vertebrata</taxon>
        <taxon>Euteleostomi</taxon>
        <taxon>Actinopterygii</taxon>
        <taxon>Neopterygii</taxon>
        <taxon>Teleostei</taxon>
        <taxon>Anguilliformes</taxon>
        <taxon>Synaphobranchidae</taxon>
        <taxon>Synaphobranchus</taxon>
    </lineage>
</organism>
<dbReference type="AlphaFoldDB" id="A0A9Q1J0T1"/>
<evidence type="ECO:0000313" key="2">
    <source>
        <dbReference type="EMBL" id="KAJ8361023.1"/>
    </source>
</evidence>
<evidence type="ECO:0000256" key="1">
    <source>
        <dbReference type="SAM" id="MobiDB-lite"/>
    </source>
</evidence>
<sequence>MATQSRLPARASHRDHKAEMCQVPTRRGSRTSFVWLNAAAHKSARDHRTLEADSQTGVSWSWGRRMSSHALFRLPCRRGRFLRSSLGGSAARIRVGCSPAQTQRLLQGHDCPMPEGRGQDNAGEGKRPASPLEDKTGTS</sequence>
<feature type="compositionally biased region" description="Basic and acidic residues" evidence="1">
    <location>
        <begin position="123"/>
        <end position="139"/>
    </location>
</feature>
<protein>
    <submittedName>
        <fullName evidence="2">Uncharacterized protein</fullName>
    </submittedName>
</protein>
<dbReference type="EMBL" id="JAINUF010000005">
    <property type="protein sequence ID" value="KAJ8361023.1"/>
    <property type="molecule type" value="Genomic_DNA"/>
</dbReference>
<reference evidence="2" key="1">
    <citation type="journal article" date="2023" name="Science">
        <title>Genome structures resolve the early diversification of teleost fishes.</title>
        <authorList>
            <person name="Parey E."/>
            <person name="Louis A."/>
            <person name="Montfort J."/>
            <person name="Bouchez O."/>
            <person name="Roques C."/>
            <person name="Iampietro C."/>
            <person name="Lluch J."/>
            <person name="Castinel A."/>
            <person name="Donnadieu C."/>
            <person name="Desvignes T."/>
            <person name="Floi Bucao C."/>
            <person name="Jouanno E."/>
            <person name="Wen M."/>
            <person name="Mejri S."/>
            <person name="Dirks R."/>
            <person name="Jansen H."/>
            <person name="Henkel C."/>
            <person name="Chen W.J."/>
            <person name="Zahm M."/>
            <person name="Cabau C."/>
            <person name="Klopp C."/>
            <person name="Thompson A.W."/>
            <person name="Robinson-Rechavi M."/>
            <person name="Braasch I."/>
            <person name="Lecointre G."/>
            <person name="Bobe J."/>
            <person name="Postlethwait J.H."/>
            <person name="Berthelot C."/>
            <person name="Roest Crollius H."/>
            <person name="Guiguen Y."/>
        </authorList>
    </citation>
    <scope>NUCLEOTIDE SEQUENCE</scope>
    <source>
        <strain evidence="2">WJC10195</strain>
    </source>
</reference>
<accession>A0A9Q1J0T1</accession>
<evidence type="ECO:0000313" key="3">
    <source>
        <dbReference type="Proteomes" id="UP001152622"/>
    </source>
</evidence>
<name>A0A9Q1J0T1_SYNKA</name>